<proteinExistence type="predicted"/>
<keyword evidence="1" id="KW-0175">Coiled coil</keyword>
<dbReference type="AlphaFoldDB" id="A0A034WL37"/>
<feature type="coiled-coil region" evidence="1">
    <location>
        <begin position="1"/>
        <end position="35"/>
    </location>
</feature>
<evidence type="ECO:0000313" key="3">
    <source>
        <dbReference type="EMBL" id="JAC54855.1"/>
    </source>
</evidence>
<evidence type="ECO:0000256" key="1">
    <source>
        <dbReference type="SAM" id="Coils"/>
    </source>
</evidence>
<accession>A0A034WL37</accession>
<reference evidence="3" key="1">
    <citation type="journal article" date="2014" name="BMC Genomics">
        <title>Characterizing the developmental transcriptome of the oriental fruit fly, Bactrocera dorsalis (Diptera: Tephritidae) through comparative genomic analysis with Drosophila melanogaster utilizing modENCODE datasets.</title>
        <authorList>
            <person name="Geib S.M."/>
            <person name="Calla B."/>
            <person name="Hall B."/>
            <person name="Hou S."/>
            <person name="Manoukis N.C."/>
        </authorList>
    </citation>
    <scope>NUCLEOTIDE SEQUENCE</scope>
    <source>
        <strain evidence="3">Punador</strain>
    </source>
</reference>
<feature type="compositionally biased region" description="Low complexity" evidence="2">
    <location>
        <begin position="275"/>
        <end position="309"/>
    </location>
</feature>
<protein>
    <submittedName>
        <fullName evidence="3">Uncharacterized protein</fullName>
    </submittedName>
</protein>
<feature type="region of interest" description="Disordered" evidence="2">
    <location>
        <begin position="260"/>
        <end position="344"/>
    </location>
</feature>
<feature type="compositionally biased region" description="Low complexity" evidence="2">
    <location>
        <begin position="332"/>
        <end position="344"/>
    </location>
</feature>
<feature type="compositionally biased region" description="Polar residues" evidence="2">
    <location>
        <begin position="310"/>
        <end position="327"/>
    </location>
</feature>
<sequence>MENINQTIAELERVISRQEELLQTQQQEMQQQHAQHLLQLQMNQQPQFYKFHMSPRDIMDQFRRMKPLDDHHNPKAFIKAVETNISLCGTDQELIQHCINIIANEKILGTAGKRTRELEDNSSWEAIKAKILQGSRPRKTYAEVFNFCRTVKVSNLNELFIIFEKCKAEINEIYIFDPLKPGIYKPENVDRDLVDILLEKIDGPIRAHITETETLNDIIVKYSKLKLLQDKRAIDYRHRKYVDKNKANYEGFKKSYRSYENNKISDNRQTKPTNDNRQQSGNNNNYIRNTNFNRNNYNNRNNYDYGYNNSSNKIQANLPRQTKSSHMSVDYNPSSSRLSNNSNLMEIGNGEEKEVNFLTPPQTLNSP</sequence>
<dbReference type="EMBL" id="GAKP01004097">
    <property type="protein sequence ID" value="JAC54855.1"/>
    <property type="molecule type" value="Transcribed_RNA"/>
</dbReference>
<organism evidence="3">
    <name type="scientific">Bactrocera dorsalis</name>
    <name type="common">Oriental fruit fly</name>
    <name type="synonym">Dacus dorsalis</name>
    <dbReference type="NCBI Taxonomy" id="27457"/>
    <lineage>
        <taxon>Eukaryota</taxon>
        <taxon>Metazoa</taxon>
        <taxon>Ecdysozoa</taxon>
        <taxon>Arthropoda</taxon>
        <taxon>Hexapoda</taxon>
        <taxon>Insecta</taxon>
        <taxon>Pterygota</taxon>
        <taxon>Neoptera</taxon>
        <taxon>Endopterygota</taxon>
        <taxon>Diptera</taxon>
        <taxon>Brachycera</taxon>
        <taxon>Muscomorpha</taxon>
        <taxon>Tephritoidea</taxon>
        <taxon>Tephritidae</taxon>
        <taxon>Bactrocera</taxon>
        <taxon>Bactrocera</taxon>
    </lineage>
</organism>
<evidence type="ECO:0000256" key="2">
    <source>
        <dbReference type="SAM" id="MobiDB-lite"/>
    </source>
</evidence>
<name>A0A034WL37_BACDO</name>